<evidence type="ECO:0000256" key="7">
    <source>
        <dbReference type="ARBA" id="ARBA00023242"/>
    </source>
</evidence>
<dbReference type="Proteomes" id="UP000054558">
    <property type="component" value="Unassembled WGS sequence"/>
</dbReference>
<dbReference type="GO" id="GO:0005687">
    <property type="term" value="C:U4 snRNP"/>
    <property type="evidence" value="ECO:0000318"/>
    <property type="project" value="GO_Central"/>
</dbReference>
<dbReference type="Pfam" id="PF09785">
    <property type="entry name" value="Prp31_C"/>
    <property type="match status" value="1"/>
</dbReference>
<evidence type="ECO:0000256" key="8">
    <source>
        <dbReference type="ARBA" id="ARBA00023274"/>
    </source>
</evidence>
<keyword evidence="8" id="KW-0687">Ribonucleoprotein</keyword>
<proteinExistence type="inferred from homology"/>
<feature type="compositionally biased region" description="Acidic residues" evidence="9">
    <location>
        <begin position="11"/>
        <end position="50"/>
    </location>
</feature>
<evidence type="ECO:0000259" key="10">
    <source>
        <dbReference type="PROSITE" id="PS51358"/>
    </source>
</evidence>
<dbReference type="InterPro" id="IPR027105">
    <property type="entry name" value="Prp31"/>
</dbReference>
<dbReference type="STRING" id="105231.A0A1Y1IKP4"/>
<dbReference type="PANTHER" id="PTHR13904:SF0">
    <property type="entry name" value="U4_U6 SMALL NUCLEAR RIBONUCLEOPROTEIN PRP31"/>
    <property type="match status" value="1"/>
</dbReference>
<dbReference type="SMART" id="SM00931">
    <property type="entry name" value="NOSIC"/>
    <property type="match status" value="1"/>
</dbReference>
<dbReference type="AlphaFoldDB" id="A0A1Y1IKP4"/>
<feature type="compositionally biased region" description="Pro residues" evidence="9">
    <location>
        <begin position="335"/>
        <end position="349"/>
    </location>
</feature>
<feature type="region of interest" description="Disordered" evidence="9">
    <location>
        <begin position="335"/>
        <end position="363"/>
    </location>
</feature>
<evidence type="ECO:0000256" key="9">
    <source>
        <dbReference type="SAM" id="MobiDB-lite"/>
    </source>
</evidence>
<comment type="similarity">
    <text evidence="2">Belongs to the PRP31 family.</text>
</comment>
<evidence type="ECO:0000256" key="5">
    <source>
        <dbReference type="ARBA" id="ARBA00022884"/>
    </source>
</evidence>
<gene>
    <name evidence="11" type="ORF">KFL_007700010</name>
</gene>
<feature type="compositionally biased region" description="Basic residues" evidence="9">
    <location>
        <begin position="353"/>
        <end position="363"/>
    </location>
</feature>
<feature type="domain" description="Nop" evidence="10">
    <location>
        <begin position="217"/>
        <end position="335"/>
    </location>
</feature>
<sequence>MATLADSFLADLEDLSDNEEGSEEELEVPGDAMEEDHGEEEKDLEAVNPDDLDSIAKLQKGERYNRVLREVEAGLEKDGSNIVRGVGVEDDPEYKLIVEGNQVMVQIDNEIGAIHNFIRDKYRTKLPELESLVLHPIDYARVVKAIGNEMDLTLVDLEGLLPSATIMVVSVTASTTSGKPLTDEVYQKVMDACNRILDLDAAKKKILKFVESRMLFIAPNLSAIAGSSIAARLMGMAGGLGALAKMPACNVQLLGANRKNLAGFSTATQLPHTGLVFHTEIVQQTPPALRMKAARLIAGKCTLAARVDHTLGDTTGGHGQALKDEIMKKIEKWQEPPPAKTAKPLPVPDAEPKKRRGGRRMRKMKERYAVTEMRKLANRMQFGVAEETDLGAGIGEGFGMLGQAGSGRLRVQAAQSNLKSKVAKKFAKEKSYGGGGATSGLSSSLAFTPVQGIELADPSQGRREAQIMSGTSSYFSETGTFSKVKK</sequence>
<evidence type="ECO:0000256" key="4">
    <source>
        <dbReference type="ARBA" id="ARBA00022728"/>
    </source>
</evidence>
<keyword evidence="12" id="KW-1185">Reference proteome</keyword>
<keyword evidence="7" id="KW-0539">Nucleus</keyword>
<keyword evidence="3" id="KW-0507">mRNA processing</keyword>
<comment type="subcellular location">
    <subcellularLocation>
        <location evidence="1">Nucleus</location>
    </subcellularLocation>
</comment>
<keyword evidence="5" id="KW-0694">RNA-binding</keyword>
<evidence type="ECO:0000256" key="6">
    <source>
        <dbReference type="ARBA" id="ARBA00023187"/>
    </source>
</evidence>
<evidence type="ECO:0000313" key="11">
    <source>
        <dbReference type="EMBL" id="GAQ91344.1"/>
    </source>
</evidence>
<protein>
    <recommendedName>
        <fullName evidence="10">Nop domain-containing protein</fullName>
    </recommendedName>
</protein>
<feature type="region of interest" description="Disordered" evidence="9">
    <location>
        <begin position="1"/>
        <end position="50"/>
    </location>
</feature>
<dbReference type="Gene3D" id="1.10.287.4070">
    <property type="match status" value="1"/>
</dbReference>
<dbReference type="InterPro" id="IPR002687">
    <property type="entry name" value="Nop_dom"/>
</dbReference>
<dbReference type="InterPro" id="IPR036070">
    <property type="entry name" value="Nop_dom_sf"/>
</dbReference>
<dbReference type="FunFam" id="1.10.246.90:FF:000002">
    <property type="entry name" value="U4/U6 small nuclear ribonucleoprotein Prp31"/>
    <property type="match status" value="1"/>
</dbReference>
<dbReference type="InterPro" id="IPR012976">
    <property type="entry name" value="NOSIC"/>
</dbReference>
<dbReference type="GO" id="GO:0000398">
    <property type="term" value="P:mRNA splicing, via spliceosome"/>
    <property type="evidence" value="ECO:0000318"/>
    <property type="project" value="GO_Central"/>
</dbReference>
<reference evidence="11 12" key="1">
    <citation type="journal article" date="2014" name="Nat. Commun.">
        <title>Klebsormidium flaccidum genome reveals primary factors for plant terrestrial adaptation.</title>
        <authorList>
            <person name="Hori K."/>
            <person name="Maruyama F."/>
            <person name="Fujisawa T."/>
            <person name="Togashi T."/>
            <person name="Yamamoto N."/>
            <person name="Seo M."/>
            <person name="Sato S."/>
            <person name="Yamada T."/>
            <person name="Mori H."/>
            <person name="Tajima N."/>
            <person name="Moriyama T."/>
            <person name="Ikeuchi M."/>
            <person name="Watanabe M."/>
            <person name="Wada H."/>
            <person name="Kobayashi K."/>
            <person name="Saito M."/>
            <person name="Masuda T."/>
            <person name="Sasaki-Sekimoto Y."/>
            <person name="Mashiguchi K."/>
            <person name="Awai K."/>
            <person name="Shimojima M."/>
            <person name="Masuda S."/>
            <person name="Iwai M."/>
            <person name="Nobusawa T."/>
            <person name="Narise T."/>
            <person name="Kondo S."/>
            <person name="Saito H."/>
            <person name="Sato R."/>
            <person name="Murakawa M."/>
            <person name="Ihara Y."/>
            <person name="Oshima-Yamada Y."/>
            <person name="Ohtaka K."/>
            <person name="Satoh M."/>
            <person name="Sonobe K."/>
            <person name="Ishii M."/>
            <person name="Ohtani R."/>
            <person name="Kanamori-Sato M."/>
            <person name="Honoki R."/>
            <person name="Miyazaki D."/>
            <person name="Mochizuki H."/>
            <person name="Umetsu J."/>
            <person name="Higashi K."/>
            <person name="Shibata D."/>
            <person name="Kamiya Y."/>
            <person name="Sato N."/>
            <person name="Nakamura Y."/>
            <person name="Tabata S."/>
            <person name="Ida S."/>
            <person name="Kurokawa K."/>
            <person name="Ohta H."/>
        </authorList>
    </citation>
    <scope>NUCLEOTIDE SEQUENCE [LARGE SCALE GENOMIC DNA]</scope>
    <source>
        <strain evidence="11 12">NIES-2285</strain>
    </source>
</reference>
<dbReference type="OMA" id="IGNGPMD"/>
<dbReference type="FunFam" id="1.10.287.4070:FF:000003">
    <property type="entry name" value="U4/U6 small nuclear ribonucleoprotein PRP31"/>
    <property type="match status" value="1"/>
</dbReference>
<name>A0A1Y1IKP4_KLENI</name>
<dbReference type="PANTHER" id="PTHR13904">
    <property type="entry name" value="PRE-MRNA SPLICING FACTOR PRP31"/>
    <property type="match status" value="1"/>
</dbReference>
<evidence type="ECO:0000256" key="1">
    <source>
        <dbReference type="ARBA" id="ARBA00004123"/>
    </source>
</evidence>
<dbReference type="GO" id="GO:0046540">
    <property type="term" value="C:U4/U6 x U5 tri-snRNP complex"/>
    <property type="evidence" value="ECO:0007669"/>
    <property type="project" value="InterPro"/>
</dbReference>
<dbReference type="GO" id="GO:0000244">
    <property type="term" value="P:spliceosomal tri-snRNP complex assembly"/>
    <property type="evidence" value="ECO:0007669"/>
    <property type="project" value="InterPro"/>
</dbReference>
<evidence type="ECO:0000313" key="12">
    <source>
        <dbReference type="Proteomes" id="UP000054558"/>
    </source>
</evidence>
<dbReference type="Pfam" id="PF01798">
    <property type="entry name" value="Nop"/>
    <property type="match status" value="1"/>
</dbReference>
<keyword evidence="4" id="KW-0747">Spliceosome</keyword>
<dbReference type="InterPro" id="IPR042239">
    <property type="entry name" value="Nop_C"/>
</dbReference>
<accession>A0A1Y1IKP4</accession>
<dbReference type="Gene3D" id="1.10.246.90">
    <property type="entry name" value="Nop domain"/>
    <property type="match status" value="1"/>
</dbReference>
<feature type="compositionally biased region" description="Polar residues" evidence="9">
    <location>
        <begin position="468"/>
        <end position="486"/>
    </location>
</feature>
<dbReference type="EMBL" id="DF237719">
    <property type="protein sequence ID" value="GAQ91344.1"/>
    <property type="molecule type" value="Genomic_DNA"/>
</dbReference>
<dbReference type="GO" id="GO:0003723">
    <property type="term" value="F:RNA binding"/>
    <property type="evidence" value="ECO:0007669"/>
    <property type="project" value="UniProtKB-KW"/>
</dbReference>
<dbReference type="SUPFAM" id="SSF89124">
    <property type="entry name" value="Nop domain"/>
    <property type="match status" value="1"/>
</dbReference>
<feature type="region of interest" description="Disordered" evidence="9">
    <location>
        <begin position="455"/>
        <end position="486"/>
    </location>
</feature>
<dbReference type="GO" id="GO:0071011">
    <property type="term" value="C:precatalytic spliceosome"/>
    <property type="evidence" value="ECO:0000318"/>
    <property type="project" value="GO_Central"/>
</dbReference>
<dbReference type="GO" id="GO:0097526">
    <property type="term" value="C:spliceosomal tri-snRNP complex"/>
    <property type="evidence" value="ECO:0000318"/>
    <property type="project" value="GO_Central"/>
</dbReference>
<evidence type="ECO:0000256" key="2">
    <source>
        <dbReference type="ARBA" id="ARBA00005572"/>
    </source>
</evidence>
<keyword evidence="6" id="KW-0508">mRNA splicing</keyword>
<dbReference type="InterPro" id="IPR019175">
    <property type="entry name" value="Prp31_C"/>
</dbReference>
<organism evidence="11 12">
    <name type="scientific">Klebsormidium nitens</name>
    <name type="common">Green alga</name>
    <name type="synonym">Ulothrix nitens</name>
    <dbReference type="NCBI Taxonomy" id="105231"/>
    <lineage>
        <taxon>Eukaryota</taxon>
        <taxon>Viridiplantae</taxon>
        <taxon>Streptophyta</taxon>
        <taxon>Klebsormidiophyceae</taxon>
        <taxon>Klebsormidiales</taxon>
        <taxon>Klebsormidiaceae</taxon>
        <taxon>Klebsormidium</taxon>
    </lineage>
</organism>
<dbReference type="PROSITE" id="PS51358">
    <property type="entry name" value="NOP"/>
    <property type="match status" value="1"/>
</dbReference>
<evidence type="ECO:0000256" key="3">
    <source>
        <dbReference type="ARBA" id="ARBA00022664"/>
    </source>
</evidence>
<dbReference type="OrthoDB" id="4771285at2759"/>